<keyword evidence="3 4" id="KW-0810">Translation regulation</keyword>
<dbReference type="Gene3D" id="2.30.290.10">
    <property type="entry name" value="BH3618-like"/>
    <property type="match status" value="1"/>
</dbReference>
<evidence type="ECO:0000256" key="3">
    <source>
        <dbReference type="ARBA" id="ARBA00022845"/>
    </source>
</evidence>
<name>A0A935MWP8_9RHOO</name>
<dbReference type="AlphaFoldDB" id="A0A935MWP8"/>
<dbReference type="NCBIfam" id="NF009792">
    <property type="entry name" value="PRK13284.1"/>
    <property type="match status" value="1"/>
</dbReference>
<keyword evidence="1 4" id="KW-0963">Cytoplasm</keyword>
<dbReference type="GO" id="GO:0005737">
    <property type="term" value="C:cytoplasm"/>
    <property type="evidence" value="ECO:0007669"/>
    <property type="project" value="UniProtKB-SubCell"/>
</dbReference>
<dbReference type="InterPro" id="IPR003775">
    <property type="entry name" value="Flagellar_assembly_factor_FliW"/>
</dbReference>
<evidence type="ECO:0000256" key="1">
    <source>
        <dbReference type="ARBA" id="ARBA00022490"/>
    </source>
</evidence>
<dbReference type="Pfam" id="PF02623">
    <property type="entry name" value="FliW"/>
    <property type="match status" value="1"/>
</dbReference>
<keyword evidence="2 4" id="KW-1005">Bacterial flagellum biogenesis</keyword>
<evidence type="ECO:0000313" key="6">
    <source>
        <dbReference type="Proteomes" id="UP000739411"/>
    </source>
</evidence>
<proteinExistence type="inferred from homology"/>
<evidence type="ECO:0000256" key="4">
    <source>
        <dbReference type="HAMAP-Rule" id="MF_01185"/>
    </source>
</evidence>
<sequence>MKVETYLFGSVDISPEKIINFPNGLVGFEASKRYMIAHEESEAPRVSYTLQSLDDPMLAFQIIDPAALGFNYELVLSDAENALLGTPAPEDVVVMQVLSRKEEGGKNEISPNLRAPLLINTKALLGYQKIMEKFVPNVTLSNLASSV</sequence>
<dbReference type="GO" id="GO:0006417">
    <property type="term" value="P:regulation of translation"/>
    <property type="evidence" value="ECO:0007669"/>
    <property type="project" value="UniProtKB-KW"/>
</dbReference>
<comment type="function">
    <text evidence="4">Acts as an anti-CsrA protein, binds CsrA and prevents it from repressing translation of its target genes, one of which is flagellin. Binds to flagellin and participates in the assembly of the flagellum.</text>
</comment>
<keyword evidence="4" id="KW-0143">Chaperone</keyword>
<gene>
    <name evidence="4 5" type="primary">fliW</name>
    <name evidence="5" type="ORF">IPJ38_14295</name>
</gene>
<dbReference type="SUPFAM" id="SSF141457">
    <property type="entry name" value="BH3618-like"/>
    <property type="match status" value="1"/>
</dbReference>
<accession>A0A935MWP8</accession>
<dbReference type="EMBL" id="JADJMS010000031">
    <property type="protein sequence ID" value="MBK7416102.1"/>
    <property type="molecule type" value="Genomic_DNA"/>
</dbReference>
<protein>
    <recommendedName>
        <fullName evidence="4">Flagellar assembly factor FliW</fullName>
    </recommendedName>
</protein>
<dbReference type="InterPro" id="IPR024046">
    <property type="entry name" value="Flagellar_assmbl_FliW_dom_sf"/>
</dbReference>
<dbReference type="PANTHER" id="PTHR39190:SF1">
    <property type="entry name" value="FLAGELLAR ASSEMBLY FACTOR FLIW"/>
    <property type="match status" value="1"/>
</dbReference>
<keyword evidence="5" id="KW-0282">Flagellum</keyword>
<dbReference type="Proteomes" id="UP000739411">
    <property type="component" value="Unassembled WGS sequence"/>
</dbReference>
<evidence type="ECO:0000256" key="2">
    <source>
        <dbReference type="ARBA" id="ARBA00022795"/>
    </source>
</evidence>
<comment type="subunit">
    <text evidence="4">Interacts with translational regulator CsrA and flagellin(s).</text>
</comment>
<dbReference type="HAMAP" id="MF_01185">
    <property type="entry name" value="FliW"/>
    <property type="match status" value="1"/>
</dbReference>
<evidence type="ECO:0000313" key="5">
    <source>
        <dbReference type="EMBL" id="MBK7416102.1"/>
    </source>
</evidence>
<dbReference type="PANTHER" id="PTHR39190">
    <property type="entry name" value="FLAGELLAR ASSEMBLY FACTOR FLIW"/>
    <property type="match status" value="1"/>
</dbReference>
<comment type="similarity">
    <text evidence="4">Belongs to the FliW family.</text>
</comment>
<organism evidence="5 6">
    <name type="scientific">Candidatus Dechloromonas phosphorivorans</name>
    <dbReference type="NCBI Taxonomy" id="2899244"/>
    <lineage>
        <taxon>Bacteria</taxon>
        <taxon>Pseudomonadati</taxon>
        <taxon>Pseudomonadota</taxon>
        <taxon>Betaproteobacteria</taxon>
        <taxon>Rhodocyclales</taxon>
        <taxon>Azonexaceae</taxon>
        <taxon>Dechloromonas</taxon>
    </lineage>
</organism>
<keyword evidence="5" id="KW-0969">Cilium</keyword>
<dbReference type="GO" id="GO:0044780">
    <property type="term" value="P:bacterial-type flagellum assembly"/>
    <property type="evidence" value="ECO:0007669"/>
    <property type="project" value="UniProtKB-UniRule"/>
</dbReference>
<reference evidence="5 6" key="1">
    <citation type="submission" date="2020-10" db="EMBL/GenBank/DDBJ databases">
        <title>Connecting structure to function with the recovery of over 1000 high-quality activated sludge metagenome-assembled genomes encoding full-length rRNA genes using long-read sequencing.</title>
        <authorList>
            <person name="Singleton C.M."/>
            <person name="Petriglieri F."/>
            <person name="Kristensen J.M."/>
            <person name="Kirkegaard R.H."/>
            <person name="Michaelsen T.Y."/>
            <person name="Andersen M.H."/>
            <person name="Karst S.M."/>
            <person name="Dueholm M.S."/>
            <person name="Nielsen P.H."/>
            <person name="Albertsen M."/>
        </authorList>
    </citation>
    <scope>NUCLEOTIDE SEQUENCE [LARGE SCALE GENOMIC DNA]</scope>
    <source>
        <strain evidence="5">EsbW_18-Q3-R4-48_BATAC.463</strain>
    </source>
</reference>
<keyword evidence="5" id="KW-0966">Cell projection</keyword>
<comment type="caution">
    <text evidence="5">The sequence shown here is derived from an EMBL/GenBank/DDBJ whole genome shotgun (WGS) entry which is preliminary data.</text>
</comment>
<comment type="subcellular location">
    <subcellularLocation>
        <location evidence="4">Cytoplasm</location>
    </subcellularLocation>
</comment>